<keyword evidence="2 7" id="KW-0812">Transmembrane</keyword>
<evidence type="ECO:0000259" key="8">
    <source>
        <dbReference type="PROSITE" id="PS50893"/>
    </source>
</evidence>
<dbReference type="Pfam" id="PF00005">
    <property type="entry name" value="ABC_tran"/>
    <property type="match status" value="1"/>
</dbReference>
<evidence type="ECO:0000313" key="11">
    <source>
        <dbReference type="Proteomes" id="UP001500618"/>
    </source>
</evidence>
<accession>A0ABN2HY27</accession>
<name>A0ABN2HY27_9ACTN</name>
<comment type="caution">
    <text evidence="10">The sequence shown here is derived from an EMBL/GenBank/DDBJ whole genome shotgun (WGS) entry which is preliminary data.</text>
</comment>
<dbReference type="CDD" id="cd03228">
    <property type="entry name" value="ABCC_MRP_Like"/>
    <property type="match status" value="1"/>
</dbReference>
<organism evidence="10 11">
    <name type="scientific">Fodinicola feengrottensis</name>
    <dbReference type="NCBI Taxonomy" id="435914"/>
    <lineage>
        <taxon>Bacteria</taxon>
        <taxon>Bacillati</taxon>
        <taxon>Actinomycetota</taxon>
        <taxon>Actinomycetes</taxon>
        <taxon>Mycobacteriales</taxon>
        <taxon>Fodinicola</taxon>
    </lineage>
</organism>
<dbReference type="EMBL" id="BAAANY010000020">
    <property type="protein sequence ID" value="GAA1695458.1"/>
    <property type="molecule type" value="Genomic_DNA"/>
</dbReference>
<reference evidence="10 11" key="1">
    <citation type="journal article" date="2019" name="Int. J. Syst. Evol. Microbiol.">
        <title>The Global Catalogue of Microorganisms (GCM) 10K type strain sequencing project: providing services to taxonomists for standard genome sequencing and annotation.</title>
        <authorList>
            <consortium name="The Broad Institute Genomics Platform"/>
            <consortium name="The Broad Institute Genome Sequencing Center for Infectious Disease"/>
            <person name="Wu L."/>
            <person name="Ma J."/>
        </authorList>
    </citation>
    <scope>NUCLEOTIDE SEQUENCE [LARGE SCALE GENOMIC DNA]</scope>
    <source>
        <strain evidence="10 11">JCM 14718</strain>
    </source>
</reference>
<feature type="transmembrane region" description="Helical" evidence="7">
    <location>
        <begin position="258"/>
        <end position="277"/>
    </location>
</feature>
<feature type="transmembrane region" description="Helical" evidence="7">
    <location>
        <begin position="226"/>
        <end position="246"/>
    </location>
</feature>
<evidence type="ECO:0000259" key="9">
    <source>
        <dbReference type="PROSITE" id="PS50929"/>
    </source>
</evidence>
<gene>
    <name evidence="10" type="ORF">GCM10009765_50840</name>
</gene>
<proteinExistence type="predicted"/>
<sequence length="539" mass="56791">MKRRQQDPTAGRLTALLPAYAEPAGRVLALVQGVLIVVQADLLARAIADRQLLALPWLAVAIGLRAVAGWGGGLLARKAAETAKTGLRKALLRRAGGGDGGGFGTLVGRGLDALDPYLGGYVPQLATAMIVPPIVLARLGFADPLSAAIVLVTLPLVPVFGALIGLRTRDVTSRQWAHLQHLGGHFRDVLAGLSTLRAFERTDHQAGVIREMAEAHRKSTMGALRVAFLSAFVLELVCSMAVALVAVPVGLRLLDGRIGWHPALLVLVLTPEAFLALRALGTRFHAGAEGVAAAERAFAVLDAPAEPASAGLSAMAGEIRLENVTVRFPGQPEPALDRVSLTIQPGERVAIIGPSGAGKSTLLHLLLGFVRPDSGRVLVGGVDLATVDVPSWRRQLAWVPQQPHFFMGTVEENILMGTQADLAQVRTAVQAAAADFVERLPAAYDTVLGERGTSLSAGQRQRIALARAYLRNAPVVLLDEPTARLDVCSEAAVVEAATRLLLGRTAVMVAHRPAMLAAADRVVRLRAGRLEPVDVEVAA</sequence>
<keyword evidence="11" id="KW-1185">Reference proteome</keyword>
<dbReference type="Proteomes" id="UP001500618">
    <property type="component" value="Unassembled WGS sequence"/>
</dbReference>
<evidence type="ECO:0000256" key="1">
    <source>
        <dbReference type="ARBA" id="ARBA00004651"/>
    </source>
</evidence>
<evidence type="ECO:0000256" key="2">
    <source>
        <dbReference type="ARBA" id="ARBA00022692"/>
    </source>
</evidence>
<dbReference type="PROSITE" id="PS50893">
    <property type="entry name" value="ABC_TRANSPORTER_2"/>
    <property type="match status" value="1"/>
</dbReference>
<comment type="subcellular location">
    <subcellularLocation>
        <location evidence="1">Cell membrane</location>
        <topology evidence="1">Multi-pass membrane protein</topology>
    </subcellularLocation>
</comment>
<protein>
    <recommendedName>
        <fullName evidence="12">Thiol reductant ABC exporter subunit CydD</fullName>
    </recommendedName>
</protein>
<dbReference type="SUPFAM" id="SSF52540">
    <property type="entry name" value="P-loop containing nucleoside triphosphate hydrolases"/>
    <property type="match status" value="1"/>
</dbReference>
<dbReference type="NCBIfam" id="TIGR02857">
    <property type="entry name" value="CydD"/>
    <property type="match status" value="1"/>
</dbReference>
<evidence type="ECO:0000256" key="4">
    <source>
        <dbReference type="ARBA" id="ARBA00022840"/>
    </source>
</evidence>
<keyword evidence="6 7" id="KW-0472">Membrane</keyword>
<evidence type="ECO:0000256" key="6">
    <source>
        <dbReference type="ARBA" id="ARBA00023136"/>
    </source>
</evidence>
<dbReference type="InterPro" id="IPR039421">
    <property type="entry name" value="Type_1_exporter"/>
</dbReference>
<dbReference type="InterPro" id="IPR011527">
    <property type="entry name" value="ABC1_TM_dom"/>
</dbReference>
<dbReference type="Gene3D" id="3.40.50.300">
    <property type="entry name" value="P-loop containing nucleotide triphosphate hydrolases"/>
    <property type="match status" value="1"/>
</dbReference>
<keyword evidence="5 7" id="KW-1133">Transmembrane helix</keyword>
<dbReference type="Pfam" id="PF00664">
    <property type="entry name" value="ABC_membrane"/>
    <property type="match status" value="1"/>
</dbReference>
<dbReference type="PANTHER" id="PTHR24221">
    <property type="entry name" value="ATP-BINDING CASSETTE SUB-FAMILY B"/>
    <property type="match status" value="1"/>
</dbReference>
<dbReference type="CDD" id="cd18584">
    <property type="entry name" value="ABC_6TM_AarD_CydD"/>
    <property type="match status" value="1"/>
</dbReference>
<dbReference type="InterPro" id="IPR003593">
    <property type="entry name" value="AAA+_ATPase"/>
</dbReference>
<dbReference type="PROSITE" id="PS50929">
    <property type="entry name" value="ABC_TM1F"/>
    <property type="match status" value="1"/>
</dbReference>
<dbReference type="InterPro" id="IPR027417">
    <property type="entry name" value="P-loop_NTPase"/>
</dbReference>
<dbReference type="InterPro" id="IPR036640">
    <property type="entry name" value="ABC1_TM_sf"/>
</dbReference>
<feature type="domain" description="ABC transporter" evidence="8">
    <location>
        <begin position="319"/>
        <end position="537"/>
    </location>
</feature>
<evidence type="ECO:0000256" key="5">
    <source>
        <dbReference type="ARBA" id="ARBA00022989"/>
    </source>
</evidence>
<feature type="transmembrane region" description="Helical" evidence="7">
    <location>
        <begin position="118"/>
        <end position="139"/>
    </location>
</feature>
<keyword evidence="3" id="KW-0547">Nucleotide-binding</keyword>
<keyword evidence="4" id="KW-0067">ATP-binding</keyword>
<feature type="transmembrane region" description="Helical" evidence="7">
    <location>
        <begin position="27"/>
        <end position="48"/>
    </location>
</feature>
<evidence type="ECO:0000256" key="7">
    <source>
        <dbReference type="SAM" id="Phobius"/>
    </source>
</evidence>
<evidence type="ECO:0000256" key="3">
    <source>
        <dbReference type="ARBA" id="ARBA00022741"/>
    </source>
</evidence>
<dbReference type="InterPro" id="IPR017871">
    <property type="entry name" value="ABC_transporter-like_CS"/>
</dbReference>
<dbReference type="Gene3D" id="1.20.1560.10">
    <property type="entry name" value="ABC transporter type 1, transmembrane domain"/>
    <property type="match status" value="1"/>
</dbReference>
<feature type="transmembrane region" description="Helical" evidence="7">
    <location>
        <begin position="145"/>
        <end position="166"/>
    </location>
</feature>
<dbReference type="InterPro" id="IPR014216">
    <property type="entry name" value="ABC_transptr_CydD"/>
</dbReference>
<evidence type="ECO:0008006" key="12">
    <source>
        <dbReference type="Google" id="ProtNLM"/>
    </source>
</evidence>
<feature type="domain" description="ABC transmembrane type-1" evidence="9">
    <location>
        <begin position="27"/>
        <end position="284"/>
    </location>
</feature>
<dbReference type="RefSeq" id="WP_344312994.1">
    <property type="nucleotide sequence ID" value="NZ_BAAANY010000020.1"/>
</dbReference>
<dbReference type="PANTHER" id="PTHR24221:SF590">
    <property type="entry name" value="COMPONENT LINKED WITH THE ASSEMBLY OF CYTOCHROME' TRANSPORT TRANSMEMBRANE ATP-BINDING PROTEIN ABC TRANSPORTER CYDD-RELATED"/>
    <property type="match status" value="1"/>
</dbReference>
<dbReference type="InterPro" id="IPR003439">
    <property type="entry name" value="ABC_transporter-like_ATP-bd"/>
</dbReference>
<dbReference type="SMART" id="SM00382">
    <property type="entry name" value="AAA"/>
    <property type="match status" value="1"/>
</dbReference>
<dbReference type="PROSITE" id="PS00211">
    <property type="entry name" value="ABC_TRANSPORTER_1"/>
    <property type="match status" value="1"/>
</dbReference>
<dbReference type="SUPFAM" id="SSF90123">
    <property type="entry name" value="ABC transporter transmembrane region"/>
    <property type="match status" value="1"/>
</dbReference>
<evidence type="ECO:0000313" key="10">
    <source>
        <dbReference type="EMBL" id="GAA1695458.1"/>
    </source>
</evidence>
<feature type="transmembrane region" description="Helical" evidence="7">
    <location>
        <begin position="54"/>
        <end position="76"/>
    </location>
</feature>